<evidence type="ECO:0000313" key="1">
    <source>
        <dbReference type="EMBL" id="KYB25091.1"/>
    </source>
</evidence>
<dbReference type="InParanoid" id="A0A139WB69"/>
<name>A0A139WB69_TRICA</name>
<gene>
    <name evidence="1" type="primary">AUGUSTUS-3.0.2_31377</name>
    <name evidence="1" type="ORF">TcasGA2_TC031377</name>
</gene>
<reference evidence="1 2" key="2">
    <citation type="journal article" date="2010" name="Nucleic Acids Res.">
        <title>BeetleBase in 2010: revisions to provide comprehensive genomic information for Tribolium castaneum.</title>
        <authorList>
            <person name="Kim H.S."/>
            <person name="Murphy T."/>
            <person name="Xia J."/>
            <person name="Caragea D."/>
            <person name="Park Y."/>
            <person name="Beeman R.W."/>
            <person name="Lorenzen M.D."/>
            <person name="Butcher S."/>
            <person name="Manak J.R."/>
            <person name="Brown S.J."/>
        </authorList>
    </citation>
    <scope>GENOME REANNOTATION</scope>
    <source>
        <strain evidence="1 2">Georgia GA2</strain>
    </source>
</reference>
<dbReference type="Proteomes" id="UP000007266">
    <property type="component" value="Linkage group 10"/>
</dbReference>
<dbReference type="AlphaFoldDB" id="A0A139WB69"/>
<reference evidence="1 2" key="1">
    <citation type="journal article" date="2008" name="Nature">
        <title>The genome of the model beetle and pest Tribolium castaneum.</title>
        <authorList>
            <consortium name="Tribolium Genome Sequencing Consortium"/>
            <person name="Richards S."/>
            <person name="Gibbs R.A."/>
            <person name="Weinstock G.M."/>
            <person name="Brown S.J."/>
            <person name="Denell R."/>
            <person name="Beeman R.W."/>
            <person name="Gibbs R."/>
            <person name="Beeman R.W."/>
            <person name="Brown S.J."/>
            <person name="Bucher G."/>
            <person name="Friedrich M."/>
            <person name="Grimmelikhuijzen C.J."/>
            <person name="Klingler M."/>
            <person name="Lorenzen M."/>
            <person name="Richards S."/>
            <person name="Roth S."/>
            <person name="Schroder R."/>
            <person name="Tautz D."/>
            <person name="Zdobnov E.M."/>
            <person name="Muzny D."/>
            <person name="Gibbs R.A."/>
            <person name="Weinstock G.M."/>
            <person name="Attaway T."/>
            <person name="Bell S."/>
            <person name="Buhay C.J."/>
            <person name="Chandrabose M.N."/>
            <person name="Chavez D."/>
            <person name="Clerk-Blankenburg K.P."/>
            <person name="Cree A."/>
            <person name="Dao M."/>
            <person name="Davis C."/>
            <person name="Chacko J."/>
            <person name="Dinh H."/>
            <person name="Dugan-Rocha S."/>
            <person name="Fowler G."/>
            <person name="Garner T.T."/>
            <person name="Garnes J."/>
            <person name="Gnirke A."/>
            <person name="Hawes A."/>
            <person name="Hernandez J."/>
            <person name="Hines S."/>
            <person name="Holder M."/>
            <person name="Hume J."/>
            <person name="Jhangiani S.N."/>
            <person name="Joshi V."/>
            <person name="Khan Z.M."/>
            <person name="Jackson L."/>
            <person name="Kovar C."/>
            <person name="Kowis A."/>
            <person name="Lee S."/>
            <person name="Lewis L.R."/>
            <person name="Margolis J."/>
            <person name="Morgan M."/>
            <person name="Nazareth L.V."/>
            <person name="Nguyen N."/>
            <person name="Okwuonu G."/>
            <person name="Parker D."/>
            <person name="Richards S."/>
            <person name="Ruiz S.J."/>
            <person name="Santibanez J."/>
            <person name="Savard J."/>
            <person name="Scherer S.E."/>
            <person name="Schneider B."/>
            <person name="Sodergren E."/>
            <person name="Tautz D."/>
            <person name="Vattahil S."/>
            <person name="Villasana D."/>
            <person name="White C.S."/>
            <person name="Wright R."/>
            <person name="Park Y."/>
            <person name="Beeman R.W."/>
            <person name="Lord J."/>
            <person name="Oppert B."/>
            <person name="Lorenzen M."/>
            <person name="Brown S."/>
            <person name="Wang L."/>
            <person name="Savard J."/>
            <person name="Tautz D."/>
            <person name="Richards S."/>
            <person name="Weinstock G."/>
            <person name="Gibbs R.A."/>
            <person name="Liu Y."/>
            <person name="Worley K."/>
            <person name="Weinstock G."/>
            <person name="Elsik C.G."/>
            <person name="Reese J.T."/>
            <person name="Elhaik E."/>
            <person name="Landan G."/>
            <person name="Graur D."/>
            <person name="Arensburger P."/>
            <person name="Atkinson P."/>
            <person name="Beeman R.W."/>
            <person name="Beidler J."/>
            <person name="Brown S.J."/>
            <person name="Demuth J.P."/>
            <person name="Drury D.W."/>
            <person name="Du Y.Z."/>
            <person name="Fujiwara H."/>
            <person name="Lorenzen M."/>
            <person name="Maselli V."/>
            <person name="Osanai M."/>
            <person name="Park Y."/>
            <person name="Robertson H.M."/>
            <person name="Tu Z."/>
            <person name="Wang J.J."/>
            <person name="Wang S."/>
            <person name="Richards S."/>
            <person name="Song H."/>
            <person name="Zhang L."/>
            <person name="Sodergren E."/>
            <person name="Werner D."/>
            <person name="Stanke M."/>
            <person name="Morgenstern B."/>
            <person name="Solovyev V."/>
            <person name="Kosarev P."/>
            <person name="Brown G."/>
            <person name="Chen H.C."/>
            <person name="Ermolaeva O."/>
            <person name="Hlavina W."/>
            <person name="Kapustin Y."/>
            <person name="Kiryutin B."/>
            <person name="Kitts P."/>
            <person name="Maglott D."/>
            <person name="Pruitt K."/>
            <person name="Sapojnikov V."/>
            <person name="Souvorov A."/>
            <person name="Mackey A.J."/>
            <person name="Waterhouse R.M."/>
            <person name="Wyder S."/>
            <person name="Zdobnov E.M."/>
            <person name="Zdobnov E.M."/>
            <person name="Wyder S."/>
            <person name="Kriventseva E.V."/>
            <person name="Kadowaki T."/>
            <person name="Bork P."/>
            <person name="Aranda M."/>
            <person name="Bao R."/>
            <person name="Beermann A."/>
            <person name="Berns N."/>
            <person name="Bolognesi R."/>
            <person name="Bonneton F."/>
            <person name="Bopp D."/>
            <person name="Brown S.J."/>
            <person name="Bucher G."/>
            <person name="Butts T."/>
            <person name="Chaumot A."/>
            <person name="Denell R.E."/>
            <person name="Ferrier D.E."/>
            <person name="Friedrich M."/>
            <person name="Gordon C.M."/>
            <person name="Jindra M."/>
            <person name="Klingler M."/>
            <person name="Lan Q."/>
            <person name="Lattorff H.M."/>
            <person name="Laudet V."/>
            <person name="von Levetsow C."/>
            <person name="Liu Z."/>
            <person name="Lutz R."/>
            <person name="Lynch J.A."/>
            <person name="da Fonseca R.N."/>
            <person name="Posnien N."/>
            <person name="Reuter R."/>
            <person name="Roth S."/>
            <person name="Savard J."/>
            <person name="Schinko J.B."/>
            <person name="Schmitt C."/>
            <person name="Schoppmeier M."/>
            <person name="Schroder R."/>
            <person name="Shippy T.D."/>
            <person name="Simonnet F."/>
            <person name="Marques-Souza H."/>
            <person name="Tautz D."/>
            <person name="Tomoyasu Y."/>
            <person name="Trauner J."/>
            <person name="Van der Zee M."/>
            <person name="Vervoort M."/>
            <person name="Wittkopp N."/>
            <person name="Wimmer E.A."/>
            <person name="Yang X."/>
            <person name="Jones A.K."/>
            <person name="Sattelle D.B."/>
            <person name="Ebert P.R."/>
            <person name="Nelson D."/>
            <person name="Scott J.G."/>
            <person name="Beeman R.W."/>
            <person name="Muthukrishnan S."/>
            <person name="Kramer K.J."/>
            <person name="Arakane Y."/>
            <person name="Beeman R.W."/>
            <person name="Zhu Q."/>
            <person name="Hogenkamp D."/>
            <person name="Dixit R."/>
            <person name="Oppert B."/>
            <person name="Jiang H."/>
            <person name="Zou Z."/>
            <person name="Marshall J."/>
            <person name="Elpidina E."/>
            <person name="Vinokurov K."/>
            <person name="Oppert C."/>
            <person name="Zou Z."/>
            <person name="Evans J."/>
            <person name="Lu Z."/>
            <person name="Zhao P."/>
            <person name="Sumathipala N."/>
            <person name="Altincicek B."/>
            <person name="Vilcinskas A."/>
            <person name="Williams M."/>
            <person name="Hultmark D."/>
            <person name="Hetru C."/>
            <person name="Jiang H."/>
            <person name="Grimmelikhuijzen C.J."/>
            <person name="Hauser F."/>
            <person name="Cazzamali G."/>
            <person name="Williamson M."/>
            <person name="Park Y."/>
            <person name="Li B."/>
            <person name="Tanaka Y."/>
            <person name="Predel R."/>
            <person name="Neupert S."/>
            <person name="Schachtner J."/>
            <person name="Verleyen P."/>
            <person name="Raible F."/>
            <person name="Bork P."/>
            <person name="Friedrich M."/>
            <person name="Walden K.K."/>
            <person name="Robertson H.M."/>
            <person name="Angeli S."/>
            <person name="Foret S."/>
            <person name="Bucher G."/>
            <person name="Schuetz S."/>
            <person name="Maleszka R."/>
            <person name="Wimmer E.A."/>
            <person name="Beeman R.W."/>
            <person name="Lorenzen M."/>
            <person name="Tomoyasu Y."/>
            <person name="Miller S.C."/>
            <person name="Grossmann D."/>
            <person name="Bucher G."/>
        </authorList>
    </citation>
    <scope>NUCLEOTIDE SEQUENCE [LARGE SCALE GENOMIC DNA]</scope>
    <source>
        <strain evidence="1 2">Georgia GA2</strain>
    </source>
</reference>
<sequence length="37" mass="4190">MTVVNCCGLVPVLMSTKMITLYTETSNMNLITDFKYN</sequence>
<dbReference type="EMBL" id="KQ971379">
    <property type="protein sequence ID" value="KYB25091.1"/>
    <property type="molecule type" value="Genomic_DNA"/>
</dbReference>
<protein>
    <submittedName>
        <fullName evidence="1">Uncharacterized protein</fullName>
    </submittedName>
</protein>
<keyword evidence="2" id="KW-1185">Reference proteome</keyword>
<evidence type="ECO:0000313" key="2">
    <source>
        <dbReference type="Proteomes" id="UP000007266"/>
    </source>
</evidence>
<organism evidence="1 2">
    <name type="scientific">Tribolium castaneum</name>
    <name type="common">Red flour beetle</name>
    <dbReference type="NCBI Taxonomy" id="7070"/>
    <lineage>
        <taxon>Eukaryota</taxon>
        <taxon>Metazoa</taxon>
        <taxon>Ecdysozoa</taxon>
        <taxon>Arthropoda</taxon>
        <taxon>Hexapoda</taxon>
        <taxon>Insecta</taxon>
        <taxon>Pterygota</taxon>
        <taxon>Neoptera</taxon>
        <taxon>Endopterygota</taxon>
        <taxon>Coleoptera</taxon>
        <taxon>Polyphaga</taxon>
        <taxon>Cucujiformia</taxon>
        <taxon>Tenebrionidae</taxon>
        <taxon>Tenebrionidae incertae sedis</taxon>
        <taxon>Tribolium</taxon>
    </lineage>
</organism>
<accession>A0A139WB69</accession>
<proteinExistence type="predicted"/>